<dbReference type="Gene3D" id="1.10.510.10">
    <property type="entry name" value="Transferase(Phosphotransferase) domain 1"/>
    <property type="match status" value="1"/>
</dbReference>
<dbReference type="EMBL" id="AZHD01000011">
    <property type="protein sequence ID" value="OAA59033.1"/>
    <property type="molecule type" value="Genomic_DNA"/>
</dbReference>
<evidence type="ECO:0000313" key="3">
    <source>
        <dbReference type="EMBL" id="OAA59033.1"/>
    </source>
</evidence>
<dbReference type="SUPFAM" id="SSF56112">
    <property type="entry name" value="Protein kinase-like (PK-like)"/>
    <property type="match status" value="1"/>
</dbReference>
<dbReference type="GO" id="GO:0016301">
    <property type="term" value="F:kinase activity"/>
    <property type="evidence" value="ECO:0007669"/>
    <property type="project" value="UniProtKB-KW"/>
</dbReference>
<gene>
    <name evidence="3" type="ORF">SPI_06235</name>
</gene>
<evidence type="ECO:0000256" key="1">
    <source>
        <dbReference type="SAM" id="MobiDB-lite"/>
    </source>
</evidence>
<dbReference type="Gene3D" id="1.20.58.840">
    <property type="match status" value="1"/>
</dbReference>
<proteinExistence type="predicted"/>
<dbReference type="InterPro" id="IPR002575">
    <property type="entry name" value="Aminoglycoside_PTrfase"/>
</dbReference>
<organism evidence="3 4">
    <name type="scientific">Niveomyces insectorum RCEF 264</name>
    <dbReference type="NCBI Taxonomy" id="1081102"/>
    <lineage>
        <taxon>Eukaryota</taxon>
        <taxon>Fungi</taxon>
        <taxon>Dikarya</taxon>
        <taxon>Ascomycota</taxon>
        <taxon>Pezizomycotina</taxon>
        <taxon>Sordariomycetes</taxon>
        <taxon>Hypocreomycetidae</taxon>
        <taxon>Hypocreales</taxon>
        <taxon>Cordycipitaceae</taxon>
        <taxon>Niveomyces</taxon>
    </lineage>
</organism>
<dbReference type="Pfam" id="PF01636">
    <property type="entry name" value="APH"/>
    <property type="match status" value="1"/>
</dbReference>
<keyword evidence="3" id="KW-0418">Kinase</keyword>
<dbReference type="PANTHER" id="PTHR21310">
    <property type="entry name" value="AMINOGLYCOSIDE PHOSPHOTRANSFERASE-RELATED-RELATED"/>
    <property type="match status" value="1"/>
</dbReference>
<accession>A0A167RXB6</accession>
<name>A0A167RXB6_9HYPO</name>
<dbReference type="InterPro" id="IPR011009">
    <property type="entry name" value="Kinase-like_dom_sf"/>
</dbReference>
<reference evidence="3 4" key="1">
    <citation type="journal article" date="2016" name="Genome Biol. Evol.">
        <title>Divergent and convergent evolution of fungal pathogenicity.</title>
        <authorList>
            <person name="Shang Y."/>
            <person name="Xiao G."/>
            <person name="Zheng P."/>
            <person name="Cen K."/>
            <person name="Zhan S."/>
            <person name="Wang C."/>
        </authorList>
    </citation>
    <scope>NUCLEOTIDE SEQUENCE [LARGE SCALE GENOMIC DNA]</scope>
    <source>
        <strain evidence="3 4">RCEF 264</strain>
    </source>
</reference>
<evidence type="ECO:0000259" key="2">
    <source>
        <dbReference type="Pfam" id="PF01636"/>
    </source>
</evidence>
<protein>
    <submittedName>
        <fullName evidence="3">Protein kinase-like domain protein</fullName>
    </submittedName>
</protein>
<dbReference type="AlphaFoldDB" id="A0A167RXB6"/>
<feature type="region of interest" description="Disordered" evidence="1">
    <location>
        <begin position="1"/>
        <end position="22"/>
    </location>
</feature>
<comment type="caution">
    <text evidence="3">The sequence shown here is derived from an EMBL/GenBank/DDBJ whole genome shotgun (WGS) entry which is preliminary data.</text>
</comment>
<dbReference type="Proteomes" id="UP000076874">
    <property type="component" value="Unassembled WGS sequence"/>
</dbReference>
<evidence type="ECO:0000313" key="4">
    <source>
        <dbReference type="Proteomes" id="UP000076874"/>
    </source>
</evidence>
<dbReference type="InterPro" id="IPR051678">
    <property type="entry name" value="AGP_Transferase"/>
</dbReference>
<feature type="domain" description="Aminoglycoside phosphotransferase" evidence="2">
    <location>
        <begin position="70"/>
        <end position="230"/>
    </location>
</feature>
<feature type="compositionally biased region" description="Polar residues" evidence="1">
    <location>
        <begin position="1"/>
        <end position="13"/>
    </location>
</feature>
<sequence length="308" mass="34392">MATETSLFNSFHNENAPPGLPSSDEVLAALDPTSPRGWFAYPSPDAPTCWVKHGFTVDWNEVVSQHLANTWLAQTQSVVRAPTVYFAFQHDSTLSRPTTVIVMEYIPGKTLEQLWEDADEAEQETYRHRVADAFMALSRIPVDPSKRSPSAVDGSHIKHQMFDDRVAPRLYENVQQLQDHLNLLSKRLRGNTPCNMAEEPLVYCFSDLHMSNFMIDEDGRMAVVDFAHTSFVPASMALFPARTNRLYFDISALVDIPGANPAQVVPLGDIAYRLDISGMGLARLNREIDGGDNETQKRLGSRVITKVG</sequence>
<keyword evidence="4" id="KW-1185">Reference proteome</keyword>
<dbReference type="OrthoDB" id="3250044at2759"/>
<dbReference type="STRING" id="1081102.A0A167RXB6"/>
<keyword evidence="3" id="KW-0808">Transferase</keyword>